<feature type="compositionally biased region" description="Low complexity" evidence="1">
    <location>
        <begin position="126"/>
        <end position="137"/>
    </location>
</feature>
<dbReference type="EMBL" id="SNZR01000014">
    <property type="protein sequence ID" value="TDR89099.1"/>
    <property type="molecule type" value="Genomic_DNA"/>
</dbReference>
<sequence length="137" mass="15113">MPDLIERDLSLRAADAAHAALMYPDDVLAAQDLTTSQKRAILASWASDDRAVIGDPTRRQLPSGAVVRLREITRALTALDRLTRPAPSEEWRAARWSSDRRRRIARWIARRAPPPGDDDEPPPAPAAALPLRLEPAG</sequence>
<dbReference type="RefSeq" id="WP_133772549.1">
    <property type="nucleotide sequence ID" value="NZ_SNZR01000014.1"/>
</dbReference>
<gene>
    <name evidence="2" type="ORF">EV668_3584</name>
</gene>
<reference evidence="2 3" key="1">
    <citation type="submission" date="2019-03" db="EMBL/GenBank/DDBJ databases">
        <title>Genomic Encyclopedia of Type Strains, Phase IV (KMG-IV): sequencing the most valuable type-strain genomes for metagenomic binning, comparative biology and taxonomic classification.</title>
        <authorList>
            <person name="Goeker M."/>
        </authorList>
    </citation>
    <scope>NUCLEOTIDE SEQUENCE [LARGE SCALE GENOMIC DNA]</scope>
    <source>
        <strain evidence="2 3">DSM 25903</strain>
    </source>
</reference>
<evidence type="ECO:0000313" key="3">
    <source>
        <dbReference type="Proteomes" id="UP000295122"/>
    </source>
</evidence>
<organism evidence="2 3">
    <name type="scientific">Enterovirga rhinocerotis</name>
    <dbReference type="NCBI Taxonomy" id="1339210"/>
    <lineage>
        <taxon>Bacteria</taxon>
        <taxon>Pseudomonadati</taxon>
        <taxon>Pseudomonadota</taxon>
        <taxon>Alphaproteobacteria</taxon>
        <taxon>Hyphomicrobiales</taxon>
        <taxon>Methylobacteriaceae</taxon>
        <taxon>Enterovirga</taxon>
    </lineage>
</organism>
<dbReference type="AlphaFoldDB" id="A0A4V3DXK5"/>
<accession>A0A4V3DXK5</accession>
<dbReference type="Proteomes" id="UP000295122">
    <property type="component" value="Unassembled WGS sequence"/>
</dbReference>
<name>A0A4V3DXK5_9HYPH</name>
<proteinExistence type="predicted"/>
<dbReference type="OrthoDB" id="7477898at2"/>
<keyword evidence="3" id="KW-1185">Reference proteome</keyword>
<evidence type="ECO:0000313" key="2">
    <source>
        <dbReference type="EMBL" id="TDR89099.1"/>
    </source>
</evidence>
<feature type="region of interest" description="Disordered" evidence="1">
    <location>
        <begin position="109"/>
        <end position="137"/>
    </location>
</feature>
<protein>
    <submittedName>
        <fullName evidence="2">Uncharacterized protein</fullName>
    </submittedName>
</protein>
<evidence type="ECO:0000256" key="1">
    <source>
        <dbReference type="SAM" id="MobiDB-lite"/>
    </source>
</evidence>
<comment type="caution">
    <text evidence="2">The sequence shown here is derived from an EMBL/GenBank/DDBJ whole genome shotgun (WGS) entry which is preliminary data.</text>
</comment>